<protein>
    <submittedName>
        <fullName evidence="2">Uncharacterized protein</fullName>
    </submittedName>
</protein>
<evidence type="ECO:0000313" key="3">
    <source>
        <dbReference type="Proteomes" id="UP000267029"/>
    </source>
</evidence>
<feature type="region of interest" description="Disordered" evidence="1">
    <location>
        <begin position="1"/>
        <end position="36"/>
    </location>
</feature>
<gene>
    <name evidence="2" type="ORF">MCOS_LOCUS4424</name>
</gene>
<evidence type="ECO:0000256" key="1">
    <source>
        <dbReference type="SAM" id="MobiDB-lite"/>
    </source>
</evidence>
<reference evidence="2 3" key="1">
    <citation type="submission" date="2018-10" db="EMBL/GenBank/DDBJ databases">
        <authorList>
            <consortium name="Pathogen Informatics"/>
        </authorList>
    </citation>
    <scope>NUCLEOTIDE SEQUENCE [LARGE SCALE GENOMIC DNA]</scope>
</reference>
<evidence type="ECO:0000313" key="2">
    <source>
        <dbReference type="EMBL" id="VDD78421.1"/>
    </source>
</evidence>
<dbReference type="AlphaFoldDB" id="A0A3P6GGH1"/>
<name>A0A3P6GGH1_MESCO</name>
<feature type="compositionally biased region" description="Low complexity" evidence="1">
    <location>
        <begin position="23"/>
        <end position="36"/>
    </location>
</feature>
<sequence>MGLGEAAHVCGTPSPLPHPPLLASPSTPHTASPTTPRSLVHLNLHSIIQERLEGVARSCEDDIVTLRKLMMADGFQLMLETID</sequence>
<proteinExistence type="predicted"/>
<keyword evidence="3" id="KW-1185">Reference proteome</keyword>
<dbReference type="EMBL" id="UXSR01001637">
    <property type="protein sequence ID" value="VDD78421.1"/>
    <property type="molecule type" value="Genomic_DNA"/>
</dbReference>
<accession>A0A3P6GGH1</accession>
<dbReference type="Proteomes" id="UP000267029">
    <property type="component" value="Unassembled WGS sequence"/>
</dbReference>
<organism evidence="2 3">
    <name type="scientific">Mesocestoides corti</name>
    <name type="common">Flatworm</name>
    <dbReference type="NCBI Taxonomy" id="53468"/>
    <lineage>
        <taxon>Eukaryota</taxon>
        <taxon>Metazoa</taxon>
        <taxon>Spiralia</taxon>
        <taxon>Lophotrochozoa</taxon>
        <taxon>Platyhelminthes</taxon>
        <taxon>Cestoda</taxon>
        <taxon>Eucestoda</taxon>
        <taxon>Cyclophyllidea</taxon>
        <taxon>Mesocestoididae</taxon>
        <taxon>Mesocestoides</taxon>
    </lineage>
</organism>